<dbReference type="Proteomes" id="UP000790347">
    <property type="component" value="Unassembled WGS sequence"/>
</dbReference>
<dbReference type="EMBL" id="ASGP02000006">
    <property type="protein sequence ID" value="KAH9501917.1"/>
    <property type="molecule type" value="Genomic_DNA"/>
</dbReference>
<protein>
    <recommendedName>
        <fullName evidence="4">Transmembrane protein</fullName>
    </recommendedName>
</protein>
<evidence type="ECO:0000313" key="3">
    <source>
        <dbReference type="Proteomes" id="UP000790347"/>
    </source>
</evidence>
<evidence type="ECO:0000256" key="1">
    <source>
        <dbReference type="SAM" id="Phobius"/>
    </source>
</evidence>
<reference evidence="2" key="1">
    <citation type="submission" date="2013-05" db="EMBL/GenBank/DDBJ databases">
        <authorList>
            <person name="Yim A.K.Y."/>
            <person name="Chan T.F."/>
            <person name="Ji K.M."/>
            <person name="Liu X.Y."/>
            <person name="Zhou J.W."/>
            <person name="Li R.Q."/>
            <person name="Yang K.Y."/>
            <person name="Li J."/>
            <person name="Li M."/>
            <person name="Law P.T.W."/>
            <person name="Wu Y.L."/>
            <person name="Cai Z.L."/>
            <person name="Qin H."/>
            <person name="Bao Y."/>
            <person name="Leung R.K.K."/>
            <person name="Ng P.K.S."/>
            <person name="Zou J."/>
            <person name="Zhong X.J."/>
            <person name="Ran P.X."/>
            <person name="Zhong N.S."/>
            <person name="Liu Z.G."/>
            <person name="Tsui S.K.W."/>
        </authorList>
    </citation>
    <scope>NUCLEOTIDE SEQUENCE</scope>
    <source>
        <strain evidence="2">Derf</strain>
        <tissue evidence="2">Whole organism</tissue>
    </source>
</reference>
<proteinExistence type="predicted"/>
<evidence type="ECO:0000313" key="2">
    <source>
        <dbReference type="EMBL" id="KAH9501917.1"/>
    </source>
</evidence>
<name>A0A922KYT6_DERFA</name>
<keyword evidence="1" id="KW-0472">Membrane</keyword>
<comment type="caution">
    <text evidence="2">The sequence shown here is derived from an EMBL/GenBank/DDBJ whole genome shotgun (WGS) entry which is preliminary data.</text>
</comment>
<keyword evidence="1" id="KW-0812">Transmembrane</keyword>
<keyword evidence="1" id="KW-1133">Transmembrane helix</keyword>
<keyword evidence="3" id="KW-1185">Reference proteome</keyword>
<sequence>MSSKKSNEDFGNVKCVTNIHSFIHTESTSVVMPKMMSNFDDYDDDDDDDKKIILYFFQFFDNFVCVLTVTNLLF</sequence>
<accession>A0A922KYT6</accession>
<gene>
    <name evidence="2" type="ORF">DERF_012726</name>
</gene>
<dbReference type="AlphaFoldDB" id="A0A922KYT6"/>
<organism evidence="2 3">
    <name type="scientific">Dermatophagoides farinae</name>
    <name type="common">American house dust mite</name>
    <dbReference type="NCBI Taxonomy" id="6954"/>
    <lineage>
        <taxon>Eukaryota</taxon>
        <taxon>Metazoa</taxon>
        <taxon>Ecdysozoa</taxon>
        <taxon>Arthropoda</taxon>
        <taxon>Chelicerata</taxon>
        <taxon>Arachnida</taxon>
        <taxon>Acari</taxon>
        <taxon>Acariformes</taxon>
        <taxon>Sarcoptiformes</taxon>
        <taxon>Astigmata</taxon>
        <taxon>Psoroptidia</taxon>
        <taxon>Analgoidea</taxon>
        <taxon>Pyroglyphidae</taxon>
        <taxon>Dermatophagoidinae</taxon>
        <taxon>Dermatophagoides</taxon>
    </lineage>
</organism>
<evidence type="ECO:0008006" key="4">
    <source>
        <dbReference type="Google" id="ProtNLM"/>
    </source>
</evidence>
<reference evidence="2" key="2">
    <citation type="journal article" date="2022" name="Res Sq">
        <title>Comparative Genomics Reveals Insights into the Divergent Evolution of Astigmatic Mites and Household Pest Adaptations.</title>
        <authorList>
            <person name="Xiong Q."/>
            <person name="Wan A.T.-Y."/>
            <person name="Liu X.-Y."/>
            <person name="Fung C.S.-H."/>
            <person name="Xiao X."/>
            <person name="Malainual N."/>
            <person name="Hou J."/>
            <person name="Wang L."/>
            <person name="Wang M."/>
            <person name="Yang K."/>
            <person name="Cui Y."/>
            <person name="Leung E."/>
            <person name="Nong W."/>
            <person name="Shin S.-K."/>
            <person name="Au S."/>
            <person name="Jeong K.Y."/>
            <person name="Chew F.T."/>
            <person name="Hui J."/>
            <person name="Leung T.F."/>
            <person name="Tungtrongchitr A."/>
            <person name="Zhong N."/>
            <person name="Liu Z."/>
            <person name="Tsui S."/>
        </authorList>
    </citation>
    <scope>NUCLEOTIDE SEQUENCE</scope>
    <source>
        <strain evidence="2">Derf</strain>
        <tissue evidence="2">Whole organism</tissue>
    </source>
</reference>
<feature type="transmembrane region" description="Helical" evidence="1">
    <location>
        <begin position="52"/>
        <end position="73"/>
    </location>
</feature>